<evidence type="ECO:0000313" key="3">
    <source>
        <dbReference type="Proteomes" id="UP000751190"/>
    </source>
</evidence>
<proteinExistence type="predicted"/>
<dbReference type="InterPro" id="IPR045864">
    <property type="entry name" value="aa-tRNA-synth_II/BPL/LPL"/>
</dbReference>
<name>A0A8J5XGB8_DIALT</name>
<sequence length="285" mass="31235">MAPVRWIRLRNVPLVRQLRLEEALFRAPSGTWVVTNTFGSAGYDDAGEGERADGAERHVHAIAMGISGKPELLLDEALMRERRVPIVRRFTGGGTVVLDRGTLLVSLISGADALPAVRPFPHELMAWTAAELYAPLLAPILAPHARESFGLVEQDYCLGTRKCAGNAQAISGGRWVHHTSFLWDYSSEPMALLKVPARRPAYRGERSHEDFLVGLSTVLPSRRAFWERLEPALASAFGTRVEQSAVCVSATDGGRALAALEEDARTRAAEHLRVKTCLVDWPPAI</sequence>
<dbReference type="PROSITE" id="PS51733">
    <property type="entry name" value="BPL_LPL_CATALYTIC"/>
    <property type="match status" value="1"/>
</dbReference>
<dbReference type="InterPro" id="IPR004143">
    <property type="entry name" value="BPL_LPL_catalytic"/>
</dbReference>
<reference evidence="2" key="1">
    <citation type="submission" date="2021-05" db="EMBL/GenBank/DDBJ databases">
        <title>The genome of the haptophyte Pavlova lutheri (Diacronema luteri, Pavlovales) - a model for lipid biosynthesis in eukaryotic algae.</title>
        <authorList>
            <person name="Hulatt C.J."/>
            <person name="Posewitz M.C."/>
        </authorList>
    </citation>
    <scope>NUCLEOTIDE SEQUENCE</scope>
    <source>
        <strain evidence="2">NIVA-4/92</strain>
    </source>
</reference>
<dbReference type="PANTHER" id="PTHR43506">
    <property type="entry name" value="BIOTIN/LIPOATE A/B PROTEIN LIGASE FAMILY"/>
    <property type="match status" value="1"/>
</dbReference>
<dbReference type="InterPro" id="IPR053264">
    <property type="entry name" value="Lipoate-ligase_2_inactive"/>
</dbReference>
<organism evidence="2 3">
    <name type="scientific">Diacronema lutheri</name>
    <name type="common">Unicellular marine alga</name>
    <name type="synonym">Monochrysis lutheri</name>
    <dbReference type="NCBI Taxonomy" id="2081491"/>
    <lineage>
        <taxon>Eukaryota</taxon>
        <taxon>Haptista</taxon>
        <taxon>Haptophyta</taxon>
        <taxon>Pavlovophyceae</taxon>
        <taxon>Pavlovales</taxon>
        <taxon>Pavlovaceae</taxon>
        <taxon>Diacronema</taxon>
    </lineage>
</organism>
<dbReference type="Gene3D" id="3.30.930.10">
    <property type="entry name" value="Bira Bifunctional Protein, Domain 2"/>
    <property type="match status" value="1"/>
</dbReference>
<dbReference type="OrthoDB" id="201621at2759"/>
<dbReference type="Pfam" id="PF21948">
    <property type="entry name" value="LplA-B_cat"/>
    <property type="match status" value="1"/>
</dbReference>
<evidence type="ECO:0000259" key="1">
    <source>
        <dbReference type="PROSITE" id="PS51733"/>
    </source>
</evidence>
<protein>
    <recommendedName>
        <fullName evidence="1">BPL/LPL catalytic domain-containing protein</fullName>
    </recommendedName>
</protein>
<dbReference type="PANTHER" id="PTHR43506:SF1">
    <property type="entry name" value="BPL_LPL CATALYTIC DOMAIN-CONTAINING PROTEIN"/>
    <property type="match status" value="1"/>
</dbReference>
<keyword evidence="3" id="KW-1185">Reference proteome</keyword>
<dbReference type="EMBL" id="JAGTXO010000016">
    <property type="protein sequence ID" value="KAG8463377.1"/>
    <property type="molecule type" value="Genomic_DNA"/>
</dbReference>
<evidence type="ECO:0000313" key="2">
    <source>
        <dbReference type="EMBL" id="KAG8463377.1"/>
    </source>
</evidence>
<dbReference type="SUPFAM" id="SSF55681">
    <property type="entry name" value="Class II aaRS and biotin synthetases"/>
    <property type="match status" value="1"/>
</dbReference>
<dbReference type="Proteomes" id="UP000751190">
    <property type="component" value="Unassembled WGS sequence"/>
</dbReference>
<feature type="domain" description="BPL/LPL catalytic" evidence="1">
    <location>
        <begin position="47"/>
        <end position="241"/>
    </location>
</feature>
<gene>
    <name evidence="2" type="ORF">KFE25_004888</name>
</gene>
<dbReference type="AlphaFoldDB" id="A0A8J5XGB8"/>
<dbReference type="OMA" id="ICRMKEY"/>
<comment type="caution">
    <text evidence="2">The sequence shown here is derived from an EMBL/GenBank/DDBJ whole genome shotgun (WGS) entry which is preliminary data.</text>
</comment>
<accession>A0A8J5XGB8</accession>